<evidence type="ECO:0000313" key="2">
    <source>
        <dbReference type="EMBL" id="MBB5958193.1"/>
    </source>
</evidence>
<dbReference type="Proteomes" id="UP000547510">
    <property type="component" value="Unassembled WGS sequence"/>
</dbReference>
<dbReference type="RefSeq" id="WP_184693932.1">
    <property type="nucleotide sequence ID" value="NZ_JACHJN010000007.1"/>
</dbReference>
<keyword evidence="3" id="KW-1185">Reference proteome</keyword>
<name>A0A841CMN9_9PSEU</name>
<keyword evidence="1" id="KW-0812">Transmembrane</keyword>
<evidence type="ECO:0000256" key="1">
    <source>
        <dbReference type="SAM" id="Phobius"/>
    </source>
</evidence>
<sequence>MDQERIPPRLPVDEMTGLERAVLDAARLGEPAGLLDHQVDVEELAVAEGPGLCVRAELIRDLLLGRHGELDPRGVLIEGVRVLGLLDLDRVTAVTGLALVHCALPEGITCRHAGLPELILDSSLVSGLFADGFRTEGHLFLRDAVVRSDNEAGAVRLHGAHIGSNAEFNGGKFFNDSGPALDAENLRTDGHLVLHTTVARGSGKGGAVRLHGAHIGGNAEFDGAEFVNDSGPALTADFLRTDGHLFLHTTVARGSGKEGTVSLHDAHIGGQADFDGVEFVNDSGPALTADYLRTAGDLFLCTTVARGSGEVGTVRLHRAHIGGSAEFDGAEFVNDSGPALAVEHLRTDSNLFLRTTVARGSGKWGAVRLHSARIGGTAEFDGAEFVNDSGPALDADYLRTDGALFLRPHVDDDRPPRKAVMSGSGEWGAVRLHSARIGGQAVFDEAVIANGDGGPLIVLADTQVDGMLFLPATVVCPQGRLETGGRPCPAGVDRKITVRGLVFSRLGHVSWRQWLHLLVHHTPEYLPQPYQQLAAVERAAGHDGNARHVLIVQQEDLRRRDPEALGGRLARVRHRLWGWLGRYGYRAHRLVLALAVVLALAGGTGYTAGQITTGIDHHAAERVRPVAQPGAAIPPGTPCSTVELIGLGIDRGLPLGVTGLRARCDLDTSTTPGQVFTVVLWVLQALLWALATLTVAAYTGLIRKPA</sequence>
<dbReference type="AlphaFoldDB" id="A0A841CMN9"/>
<gene>
    <name evidence="2" type="ORF">FHS29_004801</name>
</gene>
<evidence type="ECO:0000313" key="3">
    <source>
        <dbReference type="Proteomes" id="UP000547510"/>
    </source>
</evidence>
<reference evidence="2 3" key="1">
    <citation type="submission" date="2020-08" db="EMBL/GenBank/DDBJ databases">
        <title>Genomic Encyclopedia of Type Strains, Phase III (KMG-III): the genomes of soil and plant-associated and newly described type strains.</title>
        <authorList>
            <person name="Whitman W."/>
        </authorList>
    </citation>
    <scope>NUCLEOTIDE SEQUENCE [LARGE SCALE GENOMIC DNA]</scope>
    <source>
        <strain evidence="2 3">CECT 8640</strain>
    </source>
</reference>
<keyword evidence="1" id="KW-1133">Transmembrane helix</keyword>
<feature type="transmembrane region" description="Helical" evidence="1">
    <location>
        <begin position="678"/>
        <end position="701"/>
    </location>
</feature>
<comment type="caution">
    <text evidence="2">The sequence shown here is derived from an EMBL/GenBank/DDBJ whole genome shotgun (WGS) entry which is preliminary data.</text>
</comment>
<organism evidence="2 3">
    <name type="scientific">Saccharothrix tamanrassetensis</name>
    <dbReference type="NCBI Taxonomy" id="1051531"/>
    <lineage>
        <taxon>Bacteria</taxon>
        <taxon>Bacillati</taxon>
        <taxon>Actinomycetota</taxon>
        <taxon>Actinomycetes</taxon>
        <taxon>Pseudonocardiales</taxon>
        <taxon>Pseudonocardiaceae</taxon>
        <taxon>Saccharothrix</taxon>
    </lineage>
</organism>
<proteinExistence type="predicted"/>
<keyword evidence="1" id="KW-0472">Membrane</keyword>
<dbReference type="EMBL" id="JACHJN010000007">
    <property type="protein sequence ID" value="MBB5958193.1"/>
    <property type="molecule type" value="Genomic_DNA"/>
</dbReference>
<evidence type="ECO:0008006" key="4">
    <source>
        <dbReference type="Google" id="ProtNLM"/>
    </source>
</evidence>
<protein>
    <recommendedName>
        <fullName evidence="4">Membrane-associated oxidoreductase</fullName>
    </recommendedName>
</protein>
<accession>A0A841CMN9</accession>